<name>A0ABR3QFK0_9TREE</name>
<dbReference type="InterPro" id="IPR029069">
    <property type="entry name" value="HotDog_dom_sf"/>
</dbReference>
<dbReference type="Proteomes" id="UP001565368">
    <property type="component" value="Unassembled WGS sequence"/>
</dbReference>
<evidence type="ECO:0000313" key="4">
    <source>
        <dbReference type="EMBL" id="KAL1413490.1"/>
    </source>
</evidence>
<evidence type="ECO:0000256" key="2">
    <source>
        <dbReference type="ARBA" id="ARBA00022801"/>
    </source>
</evidence>
<organism evidence="4 5">
    <name type="scientific">Vanrija albida</name>
    <dbReference type="NCBI Taxonomy" id="181172"/>
    <lineage>
        <taxon>Eukaryota</taxon>
        <taxon>Fungi</taxon>
        <taxon>Dikarya</taxon>
        <taxon>Basidiomycota</taxon>
        <taxon>Agaricomycotina</taxon>
        <taxon>Tremellomycetes</taxon>
        <taxon>Trichosporonales</taxon>
        <taxon>Trichosporonaceae</taxon>
        <taxon>Vanrija</taxon>
    </lineage>
</organism>
<evidence type="ECO:0000259" key="3">
    <source>
        <dbReference type="Pfam" id="PF03061"/>
    </source>
</evidence>
<dbReference type="GeneID" id="95982307"/>
<dbReference type="InterPro" id="IPR039298">
    <property type="entry name" value="ACOT13"/>
</dbReference>
<protein>
    <recommendedName>
        <fullName evidence="3">Thioesterase domain-containing protein</fullName>
    </recommendedName>
</protein>
<comment type="caution">
    <text evidence="4">The sequence shown here is derived from an EMBL/GenBank/DDBJ whole genome shotgun (WGS) entry which is preliminary data.</text>
</comment>
<dbReference type="CDD" id="cd03443">
    <property type="entry name" value="PaaI_thioesterase"/>
    <property type="match status" value="1"/>
</dbReference>
<dbReference type="Gene3D" id="3.10.129.10">
    <property type="entry name" value="Hotdog Thioesterase"/>
    <property type="match status" value="1"/>
</dbReference>
<evidence type="ECO:0000313" key="5">
    <source>
        <dbReference type="Proteomes" id="UP001565368"/>
    </source>
</evidence>
<sequence length="181" mass="19921">MPLSIDQQIPADMLPATQEDKDYFDEVVGGSHFARDFLDVLKPYAFDLVPAVNSRGMRRVDGWKAVYEATVTKDVTNFFGFMHGAAHAWLVDTCTSAAIVQNHAPGFWDGQMLGGVSVNLDMQYFNPASIGTRLRIIVTIERINSTLANLRCDISEWDTGKRISSGVHTKAWRGGKAAAAL</sequence>
<keyword evidence="5" id="KW-1185">Reference proteome</keyword>
<evidence type="ECO:0000256" key="1">
    <source>
        <dbReference type="ARBA" id="ARBA00008324"/>
    </source>
</evidence>
<comment type="similarity">
    <text evidence="1">Belongs to the thioesterase PaaI family.</text>
</comment>
<dbReference type="EMBL" id="JBBXJM010000001">
    <property type="protein sequence ID" value="KAL1413490.1"/>
    <property type="molecule type" value="Genomic_DNA"/>
</dbReference>
<gene>
    <name evidence="4" type="ORF">Q8F55_001264</name>
</gene>
<dbReference type="PANTHER" id="PTHR21660">
    <property type="entry name" value="THIOESTERASE SUPERFAMILY MEMBER-RELATED"/>
    <property type="match status" value="1"/>
</dbReference>
<dbReference type="RefSeq" id="XP_069213434.1">
    <property type="nucleotide sequence ID" value="XM_069349890.1"/>
</dbReference>
<dbReference type="PANTHER" id="PTHR21660:SF1">
    <property type="entry name" value="ACYL-COENZYME A THIOESTERASE 13"/>
    <property type="match status" value="1"/>
</dbReference>
<reference evidence="4 5" key="1">
    <citation type="submission" date="2023-08" db="EMBL/GenBank/DDBJ databases">
        <title>Annotated Genome Sequence of Vanrija albida AlHP1.</title>
        <authorList>
            <person name="Herzog R."/>
        </authorList>
    </citation>
    <scope>NUCLEOTIDE SEQUENCE [LARGE SCALE GENOMIC DNA]</scope>
    <source>
        <strain evidence="4 5">AlHP1</strain>
    </source>
</reference>
<dbReference type="SUPFAM" id="SSF54637">
    <property type="entry name" value="Thioesterase/thiol ester dehydrase-isomerase"/>
    <property type="match status" value="1"/>
</dbReference>
<keyword evidence="2" id="KW-0378">Hydrolase</keyword>
<proteinExistence type="inferred from homology"/>
<dbReference type="InterPro" id="IPR006683">
    <property type="entry name" value="Thioestr_dom"/>
</dbReference>
<feature type="domain" description="Thioesterase" evidence="3">
    <location>
        <begin position="79"/>
        <end position="154"/>
    </location>
</feature>
<accession>A0ABR3QFK0</accession>
<dbReference type="Pfam" id="PF03061">
    <property type="entry name" value="4HBT"/>
    <property type="match status" value="1"/>
</dbReference>